<gene>
    <name evidence="1" type="ORF">GHT09_003955</name>
    <name evidence="2" type="ORF">MONAX_5E004080</name>
</gene>
<organism evidence="2 3">
    <name type="scientific">Marmota monax</name>
    <name type="common">Woodchuck</name>
    <dbReference type="NCBI Taxonomy" id="9995"/>
    <lineage>
        <taxon>Eukaryota</taxon>
        <taxon>Metazoa</taxon>
        <taxon>Chordata</taxon>
        <taxon>Craniata</taxon>
        <taxon>Vertebrata</taxon>
        <taxon>Euteleostomi</taxon>
        <taxon>Mammalia</taxon>
        <taxon>Eutheria</taxon>
        <taxon>Euarchontoglires</taxon>
        <taxon>Glires</taxon>
        <taxon>Rodentia</taxon>
        <taxon>Sciuromorpha</taxon>
        <taxon>Sciuridae</taxon>
        <taxon>Xerinae</taxon>
        <taxon>Marmotini</taxon>
        <taxon>Marmota</taxon>
    </lineage>
</organism>
<dbReference type="Proteomes" id="UP000335636">
    <property type="component" value="Unassembled WGS sequence"/>
</dbReference>
<name>A0A5E4B4C2_MARMO</name>
<protein>
    <submittedName>
        <fullName evidence="2">Uncharacterized protein</fullName>
    </submittedName>
</protein>
<evidence type="ECO:0000313" key="2">
    <source>
        <dbReference type="EMBL" id="VTJ63522.1"/>
    </source>
</evidence>
<dbReference type="EMBL" id="WJEC01007912">
    <property type="protein sequence ID" value="KAF7465633.1"/>
    <property type="molecule type" value="Genomic_DNA"/>
</dbReference>
<dbReference type="AlphaFoldDB" id="A0A5E4B4C2"/>
<evidence type="ECO:0000313" key="1">
    <source>
        <dbReference type="EMBL" id="KAF7465633.1"/>
    </source>
</evidence>
<sequence length="133" mass="14620">MTKVQATREMKSILPAEGISTKKTLLEKFTDEVGLKAISVILTCCSFKLELGLQHSPGSLNVPFSSGLPSLKMISEKIKEHSKNLRCAIIIKLLSLSIHLSTHNGKKILSQCVCRHGKQNDSLSAVTYLSRSR</sequence>
<accession>A0A5E4B4C2</accession>
<keyword evidence="3" id="KW-1185">Reference proteome</keyword>
<reference evidence="1" key="2">
    <citation type="submission" date="2020-08" db="EMBL/GenBank/DDBJ databases">
        <authorList>
            <person name="Shumante A."/>
            <person name="Zimin A.V."/>
            <person name="Puiu D."/>
            <person name="Salzberg S.L."/>
        </authorList>
    </citation>
    <scope>NUCLEOTIDE SEQUENCE</scope>
    <source>
        <strain evidence="1">WC2-LM</strain>
        <tissue evidence="1">Liver</tissue>
    </source>
</reference>
<dbReference type="Proteomes" id="UP000662637">
    <property type="component" value="Unassembled WGS sequence"/>
</dbReference>
<dbReference type="EMBL" id="CABDUW010000231">
    <property type="protein sequence ID" value="VTJ63522.1"/>
    <property type="molecule type" value="Genomic_DNA"/>
</dbReference>
<reference evidence="2 3" key="1">
    <citation type="submission" date="2019-04" db="EMBL/GenBank/DDBJ databases">
        <authorList>
            <person name="Alioto T."/>
            <person name="Alioto T."/>
        </authorList>
    </citation>
    <scope>NUCLEOTIDE SEQUENCE [LARGE SCALE GENOMIC DNA]</scope>
</reference>
<proteinExistence type="predicted"/>
<evidence type="ECO:0000313" key="3">
    <source>
        <dbReference type="Proteomes" id="UP000335636"/>
    </source>
</evidence>